<feature type="region of interest" description="Disordered" evidence="3">
    <location>
        <begin position="1"/>
        <end position="64"/>
    </location>
</feature>
<dbReference type="PANTHER" id="PTHR34069">
    <property type="entry name" value="3-OXOACYL-[ACYL-CARRIER-PROTEIN] SYNTHASE 3"/>
    <property type="match status" value="1"/>
</dbReference>
<dbReference type="Gene3D" id="3.40.47.10">
    <property type="match status" value="2"/>
</dbReference>
<evidence type="ECO:0000256" key="1">
    <source>
        <dbReference type="ARBA" id="ARBA00022679"/>
    </source>
</evidence>
<protein>
    <submittedName>
        <fullName evidence="5">Ketoacyl-ACP synthase III family protein</fullName>
    </submittedName>
</protein>
<dbReference type="Proteomes" id="UP001501752">
    <property type="component" value="Unassembled WGS sequence"/>
</dbReference>
<keyword evidence="2" id="KW-0012">Acyltransferase</keyword>
<keyword evidence="6" id="KW-1185">Reference proteome</keyword>
<evidence type="ECO:0000259" key="4">
    <source>
        <dbReference type="Pfam" id="PF08541"/>
    </source>
</evidence>
<dbReference type="SUPFAM" id="SSF53901">
    <property type="entry name" value="Thiolase-like"/>
    <property type="match status" value="1"/>
</dbReference>
<dbReference type="PANTHER" id="PTHR34069:SF2">
    <property type="entry name" value="BETA-KETOACYL-[ACYL-CARRIER-PROTEIN] SYNTHASE III"/>
    <property type="match status" value="1"/>
</dbReference>
<evidence type="ECO:0000256" key="2">
    <source>
        <dbReference type="ARBA" id="ARBA00023315"/>
    </source>
</evidence>
<keyword evidence="1" id="KW-0808">Transferase</keyword>
<dbReference type="EMBL" id="BAABIS010000001">
    <property type="protein sequence ID" value="GAA4849896.1"/>
    <property type="molecule type" value="Genomic_DNA"/>
</dbReference>
<gene>
    <name evidence="5" type="ORF">GCM10023235_28520</name>
</gene>
<dbReference type="Pfam" id="PF08541">
    <property type="entry name" value="ACP_syn_III_C"/>
    <property type="match status" value="1"/>
</dbReference>
<sequence length="412" mass="43248">MTGPAAPRGVRIRRHYPGGFREQRSVRAARPARHERGAAGGSAPGRRAGDHSAVRPGRRTASQATAVRSLEGLSVKYDDIYLAGHGASLPPAKPVAEAVAEGLLDPETARRTKAEAVVVSDGRSGPEFAAEAARAALAATAPGLADRVDLLLHATVYHQGHDLWAPASYVQREALRNSCPAIEIRQLSNGGMAALELGAGYLSGVEGREAVLLTAGDRFAPPGFDRWNGDPGTLYGDGGSALVLSRRGGFARLRSLVTLSDSELEGMHRGDDPFGAAPFEHRPVIDLEVAKQAFVARHGVSWCVTRVSGGQHAAVKAALAEADVRLEDIDRFVLPHLGHRRLSAAFFKPFGIDPERSTWPWSRSVGHLGAADQFAGLGHLVASGGLRPGGLALLLGIGAGFSWSAAVVEATA</sequence>
<evidence type="ECO:0000256" key="3">
    <source>
        <dbReference type="SAM" id="MobiDB-lite"/>
    </source>
</evidence>
<reference evidence="6" key="1">
    <citation type="journal article" date="2019" name="Int. J. Syst. Evol. Microbiol.">
        <title>The Global Catalogue of Microorganisms (GCM) 10K type strain sequencing project: providing services to taxonomists for standard genome sequencing and annotation.</title>
        <authorList>
            <consortium name="The Broad Institute Genomics Platform"/>
            <consortium name="The Broad Institute Genome Sequencing Center for Infectious Disease"/>
            <person name="Wu L."/>
            <person name="Ma J."/>
        </authorList>
    </citation>
    <scope>NUCLEOTIDE SEQUENCE [LARGE SCALE GENOMIC DNA]</scope>
    <source>
        <strain evidence="6">JCM 13006</strain>
    </source>
</reference>
<proteinExistence type="predicted"/>
<name>A0ABP9DLH5_9ACTN</name>
<dbReference type="InterPro" id="IPR013747">
    <property type="entry name" value="ACP_syn_III_C"/>
</dbReference>
<accession>A0ABP9DLH5</accession>
<dbReference type="CDD" id="cd00827">
    <property type="entry name" value="init_cond_enzymes"/>
    <property type="match status" value="1"/>
</dbReference>
<evidence type="ECO:0000313" key="6">
    <source>
        <dbReference type="Proteomes" id="UP001501752"/>
    </source>
</evidence>
<feature type="domain" description="Beta-ketoacyl-[acyl-carrier-protein] synthase III C-terminal" evidence="4">
    <location>
        <begin position="319"/>
        <end position="409"/>
    </location>
</feature>
<organism evidence="5 6">
    <name type="scientific">Kitasatospora terrestris</name>
    <dbReference type="NCBI Taxonomy" id="258051"/>
    <lineage>
        <taxon>Bacteria</taxon>
        <taxon>Bacillati</taxon>
        <taxon>Actinomycetota</taxon>
        <taxon>Actinomycetes</taxon>
        <taxon>Kitasatosporales</taxon>
        <taxon>Streptomycetaceae</taxon>
        <taxon>Kitasatospora</taxon>
    </lineage>
</organism>
<dbReference type="InterPro" id="IPR016039">
    <property type="entry name" value="Thiolase-like"/>
</dbReference>
<evidence type="ECO:0000313" key="5">
    <source>
        <dbReference type="EMBL" id="GAA4849896.1"/>
    </source>
</evidence>
<comment type="caution">
    <text evidence="5">The sequence shown here is derived from an EMBL/GenBank/DDBJ whole genome shotgun (WGS) entry which is preliminary data.</text>
</comment>